<dbReference type="AlphaFoldDB" id="A0A6A7BV37"/>
<protein>
    <submittedName>
        <fullName evidence="1">Uncharacterized protein</fullName>
    </submittedName>
</protein>
<accession>A0A6A7BV37</accession>
<dbReference type="EMBL" id="MU006002">
    <property type="protein sequence ID" value="KAF2858837.1"/>
    <property type="molecule type" value="Genomic_DNA"/>
</dbReference>
<proteinExistence type="predicted"/>
<gene>
    <name evidence="1" type="ORF">K470DRAFT_259437</name>
</gene>
<organism evidence="1 2">
    <name type="scientific">Piedraia hortae CBS 480.64</name>
    <dbReference type="NCBI Taxonomy" id="1314780"/>
    <lineage>
        <taxon>Eukaryota</taxon>
        <taxon>Fungi</taxon>
        <taxon>Dikarya</taxon>
        <taxon>Ascomycota</taxon>
        <taxon>Pezizomycotina</taxon>
        <taxon>Dothideomycetes</taxon>
        <taxon>Dothideomycetidae</taxon>
        <taxon>Capnodiales</taxon>
        <taxon>Piedraiaceae</taxon>
        <taxon>Piedraia</taxon>
    </lineage>
</organism>
<dbReference type="Proteomes" id="UP000799421">
    <property type="component" value="Unassembled WGS sequence"/>
</dbReference>
<evidence type="ECO:0000313" key="1">
    <source>
        <dbReference type="EMBL" id="KAF2858837.1"/>
    </source>
</evidence>
<reference evidence="1" key="1">
    <citation type="journal article" date="2020" name="Stud. Mycol.">
        <title>101 Dothideomycetes genomes: a test case for predicting lifestyles and emergence of pathogens.</title>
        <authorList>
            <person name="Haridas S."/>
            <person name="Albert R."/>
            <person name="Binder M."/>
            <person name="Bloem J."/>
            <person name="Labutti K."/>
            <person name="Salamov A."/>
            <person name="Andreopoulos B."/>
            <person name="Baker S."/>
            <person name="Barry K."/>
            <person name="Bills G."/>
            <person name="Bluhm B."/>
            <person name="Cannon C."/>
            <person name="Castanera R."/>
            <person name="Culley D."/>
            <person name="Daum C."/>
            <person name="Ezra D."/>
            <person name="Gonzalez J."/>
            <person name="Henrissat B."/>
            <person name="Kuo A."/>
            <person name="Liang C."/>
            <person name="Lipzen A."/>
            <person name="Lutzoni F."/>
            <person name="Magnuson J."/>
            <person name="Mondo S."/>
            <person name="Nolan M."/>
            <person name="Ohm R."/>
            <person name="Pangilinan J."/>
            <person name="Park H.-J."/>
            <person name="Ramirez L."/>
            <person name="Alfaro M."/>
            <person name="Sun H."/>
            <person name="Tritt A."/>
            <person name="Yoshinaga Y."/>
            <person name="Zwiers L.-H."/>
            <person name="Turgeon B."/>
            <person name="Goodwin S."/>
            <person name="Spatafora J."/>
            <person name="Crous P."/>
            <person name="Grigoriev I."/>
        </authorList>
    </citation>
    <scope>NUCLEOTIDE SEQUENCE</scope>
    <source>
        <strain evidence="1">CBS 480.64</strain>
    </source>
</reference>
<sequence length="164" mass="18440">MLLLNLKLLIDIRSIRLTCALFAHLNNHSVELVRLVEIFAICSPISRTFLNLSPNELLAMQKKLARRACFIANAVNNRNEYFLPALLDPEDSLGQMMEMYTNQGPDEAAMAVQIEYPVWYSTAGALDLIYACLGKSRDKDHVCACLFNGHDVAGMMELYLNDVV</sequence>
<name>A0A6A7BV37_9PEZI</name>
<keyword evidence="2" id="KW-1185">Reference proteome</keyword>
<evidence type="ECO:0000313" key="2">
    <source>
        <dbReference type="Proteomes" id="UP000799421"/>
    </source>
</evidence>